<evidence type="ECO:0000313" key="1">
    <source>
        <dbReference type="EMBL" id="KAF7360205.1"/>
    </source>
</evidence>
<dbReference type="AlphaFoldDB" id="A0A8H7D3K4"/>
<protein>
    <submittedName>
        <fullName evidence="1">Uncharacterized protein</fullName>
    </submittedName>
</protein>
<dbReference type="Proteomes" id="UP000620124">
    <property type="component" value="Unassembled WGS sequence"/>
</dbReference>
<comment type="caution">
    <text evidence="1">The sequence shown here is derived from an EMBL/GenBank/DDBJ whole genome shotgun (WGS) entry which is preliminary data.</text>
</comment>
<evidence type="ECO:0000313" key="2">
    <source>
        <dbReference type="Proteomes" id="UP000620124"/>
    </source>
</evidence>
<name>A0A8H7D3K4_9AGAR</name>
<sequence length="190" mass="20748">MTINAASLSRVSFWESSFHTGAAWMHTGRWRLMARAAPANAKCHGAEALGTPEILLNRKLQYCLNMKPSALRPAHLGERPVMQISNQILIDPLIVLRFLVSYVLALELCGPPSASWPTSLRHGFRSRISWAITLLDSLHGSTCIGSVTLSGSIPTLWFADAHAIKTVVAEPGIFQKDLEATPEGCESCLQ</sequence>
<proteinExistence type="predicted"/>
<dbReference type="EMBL" id="JACAZI010000005">
    <property type="protein sequence ID" value="KAF7360205.1"/>
    <property type="molecule type" value="Genomic_DNA"/>
</dbReference>
<gene>
    <name evidence="1" type="ORF">MVEN_00749200</name>
</gene>
<reference evidence="1" key="1">
    <citation type="submission" date="2020-05" db="EMBL/GenBank/DDBJ databases">
        <title>Mycena genomes resolve the evolution of fungal bioluminescence.</title>
        <authorList>
            <person name="Tsai I.J."/>
        </authorList>
    </citation>
    <scope>NUCLEOTIDE SEQUENCE</scope>
    <source>
        <strain evidence="1">CCC161011</strain>
    </source>
</reference>
<keyword evidence="2" id="KW-1185">Reference proteome</keyword>
<accession>A0A8H7D3K4</accession>
<organism evidence="1 2">
    <name type="scientific">Mycena venus</name>
    <dbReference type="NCBI Taxonomy" id="2733690"/>
    <lineage>
        <taxon>Eukaryota</taxon>
        <taxon>Fungi</taxon>
        <taxon>Dikarya</taxon>
        <taxon>Basidiomycota</taxon>
        <taxon>Agaricomycotina</taxon>
        <taxon>Agaricomycetes</taxon>
        <taxon>Agaricomycetidae</taxon>
        <taxon>Agaricales</taxon>
        <taxon>Marasmiineae</taxon>
        <taxon>Mycenaceae</taxon>
        <taxon>Mycena</taxon>
    </lineage>
</organism>